<keyword evidence="3" id="KW-1185">Reference proteome</keyword>
<evidence type="ECO:0000259" key="1">
    <source>
        <dbReference type="Pfam" id="PF01702"/>
    </source>
</evidence>
<dbReference type="Proteomes" id="UP000299102">
    <property type="component" value="Unassembled WGS sequence"/>
</dbReference>
<feature type="domain" description="tRNA-guanine(15) transglycosylase-like" evidence="1">
    <location>
        <begin position="2"/>
        <end position="163"/>
    </location>
</feature>
<dbReference type="PANTHER" id="PTHR46064:SF1">
    <property type="entry name" value="QUEUINE TRNA-RIBOSYLTRANSFERASE ACCESSORY SUBUNIT 2"/>
    <property type="match status" value="1"/>
</dbReference>
<dbReference type="NCBIfam" id="TIGR00449">
    <property type="entry name" value="tgt_general"/>
    <property type="match status" value="1"/>
</dbReference>
<dbReference type="GO" id="GO:0006400">
    <property type="term" value="P:tRNA modification"/>
    <property type="evidence" value="ECO:0007669"/>
    <property type="project" value="InterPro"/>
</dbReference>
<name>A0A4C2A0V2_EUMVA</name>
<dbReference type="InterPro" id="IPR002616">
    <property type="entry name" value="tRNA_ribo_trans-like"/>
</dbReference>
<dbReference type="OrthoDB" id="27601at2759"/>
<dbReference type="Gene3D" id="3.20.20.105">
    <property type="entry name" value="Queuine tRNA-ribosyltransferase-like"/>
    <property type="match status" value="1"/>
</dbReference>
<dbReference type="STRING" id="151549.A0A4C2A0V2"/>
<protein>
    <submittedName>
        <fullName evidence="2">Queuine tRNA-ribosyltransferase accessory subunit 2</fullName>
    </submittedName>
</protein>
<dbReference type="EMBL" id="BGZK01002289">
    <property type="protein sequence ID" value="GBP92605.1"/>
    <property type="molecule type" value="Genomic_DNA"/>
</dbReference>
<proteinExistence type="predicted"/>
<comment type="caution">
    <text evidence="2">The sequence shown here is derived from an EMBL/GenBank/DDBJ whole genome shotgun (WGS) entry which is preliminary data.</text>
</comment>
<accession>A0A4C2A0V2</accession>
<dbReference type="InterPro" id="IPR050852">
    <property type="entry name" value="Queuine_tRNA-ribosyltrfase"/>
</dbReference>
<dbReference type="PANTHER" id="PTHR46064">
    <property type="entry name" value="QUEUINE TRNA-RIBOSYLTRANSFERASE ACCESSORY SUBUNIT 2"/>
    <property type="match status" value="1"/>
</dbReference>
<keyword evidence="2" id="KW-0808">Transferase</keyword>
<dbReference type="AlphaFoldDB" id="A0A4C2A0V2"/>
<dbReference type="Pfam" id="PF01702">
    <property type="entry name" value="TGT"/>
    <property type="match status" value="1"/>
</dbReference>
<evidence type="ECO:0000313" key="3">
    <source>
        <dbReference type="Proteomes" id="UP000299102"/>
    </source>
</evidence>
<reference evidence="2 3" key="1">
    <citation type="journal article" date="2019" name="Commun. Biol.">
        <title>The bagworm genome reveals a unique fibroin gene that provides high tensile strength.</title>
        <authorList>
            <person name="Kono N."/>
            <person name="Nakamura H."/>
            <person name="Ohtoshi R."/>
            <person name="Tomita M."/>
            <person name="Numata K."/>
            <person name="Arakawa K."/>
        </authorList>
    </citation>
    <scope>NUCLEOTIDE SEQUENCE [LARGE SCALE GENOMIC DNA]</scope>
</reference>
<organism evidence="2 3">
    <name type="scientific">Eumeta variegata</name>
    <name type="common">Bagworm moth</name>
    <name type="synonym">Eumeta japonica</name>
    <dbReference type="NCBI Taxonomy" id="151549"/>
    <lineage>
        <taxon>Eukaryota</taxon>
        <taxon>Metazoa</taxon>
        <taxon>Ecdysozoa</taxon>
        <taxon>Arthropoda</taxon>
        <taxon>Hexapoda</taxon>
        <taxon>Insecta</taxon>
        <taxon>Pterygota</taxon>
        <taxon>Neoptera</taxon>
        <taxon>Endopterygota</taxon>
        <taxon>Lepidoptera</taxon>
        <taxon>Glossata</taxon>
        <taxon>Ditrysia</taxon>
        <taxon>Tineoidea</taxon>
        <taxon>Psychidae</taxon>
        <taxon>Oiketicinae</taxon>
        <taxon>Eumeta</taxon>
    </lineage>
</organism>
<dbReference type="SUPFAM" id="SSF51713">
    <property type="entry name" value="tRNA-guanine transglycosylase"/>
    <property type="match status" value="1"/>
</dbReference>
<sequence length="183" mass="20212">MEAFKPEIVLTVADSLISFTDGIKRVSKSVDRTCSMLEICIKRYQNSPQLQNTALVGVIVGSDRKEQRERCLNRIIAHKDTLRGVALSGLTAGGPKTHKITVDLMEPVFKETCSSLPPELFRILEGCWNPVVTLAAVAYGFDIFDGSYPAKLTNIGHALTLHFTCVTENNTDDLCILNLNDTR</sequence>
<gene>
    <name evidence="2" type="ORF">EVAR_69854_1</name>
</gene>
<evidence type="ECO:0000313" key="2">
    <source>
        <dbReference type="EMBL" id="GBP92605.1"/>
    </source>
</evidence>
<dbReference type="GO" id="GO:0016740">
    <property type="term" value="F:transferase activity"/>
    <property type="evidence" value="ECO:0007669"/>
    <property type="project" value="UniProtKB-KW"/>
</dbReference>
<dbReference type="InterPro" id="IPR036511">
    <property type="entry name" value="TGT-like_sf"/>
</dbReference>